<evidence type="ECO:0000256" key="2">
    <source>
        <dbReference type="ARBA" id="ARBA00009796"/>
    </source>
</evidence>
<dbReference type="EC" id="1.11.1.24" evidence="3"/>
<dbReference type="SUPFAM" id="SSF52833">
    <property type="entry name" value="Thioredoxin-like"/>
    <property type="match status" value="1"/>
</dbReference>
<dbReference type="EMBL" id="KB522805">
    <property type="protein sequence ID" value="EMP37237.1"/>
    <property type="molecule type" value="Genomic_DNA"/>
</dbReference>
<evidence type="ECO:0000313" key="10">
    <source>
        <dbReference type="EMBL" id="EMP37237.1"/>
    </source>
</evidence>
<comment type="subcellular location">
    <subcellularLocation>
        <location evidence="1">Cytoplasm</location>
    </subcellularLocation>
</comment>
<evidence type="ECO:0000256" key="4">
    <source>
        <dbReference type="ARBA" id="ARBA00022490"/>
    </source>
</evidence>
<dbReference type="GO" id="GO:0019430">
    <property type="term" value="P:removal of superoxide radicals"/>
    <property type="evidence" value="ECO:0007669"/>
    <property type="project" value="TreeGrafter"/>
</dbReference>
<dbReference type="InterPro" id="IPR036249">
    <property type="entry name" value="Thioredoxin-like_sf"/>
</dbReference>
<evidence type="ECO:0000256" key="5">
    <source>
        <dbReference type="ARBA" id="ARBA00022862"/>
    </source>
</evidence>
<dbReference type="GO" id="GO:0045454">
    <property type="term" value="P:cell redox homeostasis"/>
    <property type="evidence" value="ECO:0007669"/>
    <property type="project" value="TreeGrafter"/>
</dbReference>
<accession>M7C9E4</accession>
<reference evidence="11" key="1">
    <citation type="journal article" date="2013" name="Nat. Genet.">
        <title>The draft genomes of soft-shell turtle and green sea turtle yield insights into the development and evolution of the turtle-specific body plan.</title>
        <authorList>
            <person name="Wang Z."/>
            <person name="Pascual-Anaya J."/>
            <person name="Zadissa A."/>
            <person name="Li W."/>
            <person name="Niimura Y."/>
            <person name="Huang Z."/>
            <person name="Li C."/>
            <person name="White S."/>
            <person name="Xiong Z."/>
            <person name="Fang D."/>
            <person name="Wang B."/>
            <person name="Ming Y."/>
            <person name="Chen Y."/>
            <person name="Zheng Y."/>
            <person name="Kuraku S."/>
            <person name="Pignatelli M."/>
            <person name="Herrero J."/>
            <person name="Beal K."/>
            <person name="Nozawa M."/>
            <person name="Li Q."/>
            <person name="Wang J."/>
            <person name="Zhang H."/>
            <person name="Yu L."/>
            <person name="Shigenobu S."/>
            <person name="Wang J."/>
            <person name="Liu J."/>
            <person name="Flicek P."/>
            <person name="Searle S."/>
            <person name="Wang J."/>
            <person name="Kuratani S."/>
            <person name="Yin Y."/>
            <person name="Aken B."/>
            <person name="Zhang G."/>
            <person name="Irie N."/>
        </authorList>
    </citation>
    <scope>NUCLEOTIDE SEQUENCE [LARGE SCALE GENOMIC DNA]</scope>
</reference>
<comment type="catalytic activity">
    <reaction evidence="8">
        <text>a hydroperoxide + [thioredoxin]-dithiol = an alcohol + [thioredoxin]-disulfide + H2O</text>
        <dbReference type="Rhea" id="RHEA:62620"/>
        <dbReference type="Rhea" id="RHEA-COMP:10698"/>
        <dbReference type="Rhea" id="RHEA-COMP:10700"/>
        <dbReference type="ChEBI" id="CHEBI:15377"/>
        <dbReference type="ChEBI" id="CHEBI:29950"/>
        <dbReference type="ChEBI" id="CHEBI:30879"/>
        <dbReference type="ChEBI" id="CHEBI:35924"/>
        <dbReference type="ChEBI" id="CHEBI:50058"/>
        <dbReference type="EC" id="1.11.1.24"/>
    </reaction>
</comment>
<name>M7C9E4_CHEMY</name>
<dbReference type="Gene3D" id="3.40.30.10">
    <property type="entry name" value="Glutaredoxin"/>
    <property type="match status" value="2"/>
</dbReference>
<dbReference type="InterPro" id="IPR050217">
    <property type="entry name" value="Peroxiredoxin"/>
</dbReference>
<evidence type="ECO:0000256" key="8">
    <source>
        <dbReference type="ARBA" id="ARBA00049091"/>
    </source>
</evidence>
<keyword evidence="7" id="KW-1015">Disulfide bond</keyword>
<dbReference type="GO" id="GO:0045321">
    <property type="term" value="P:leukocyte activation"/>
    <property type="evidence" value="ECO:0007669"/>
    <property type="project" value="TreeGrafter"/>
</dbReference>
<dbReference type="GO" id="GO:0008379">
    <property type="term" value="F:thioredoxin peroxidase activity"/>
    <property type="evidence" value="ECO:0007669"/>
    <property type="project" value="TreeGrafter"/>
</dbReference>
<evidence type="ECO:0000256" key="9">
    <source>
        <dbReference type="SAM" id="MobiDB-lite"/>
    </source>
</evidence>
<sequence>MASGNAHIGKPAPGFHAMAVVDGAFKEIKLSDYRGQDLASPAQEAWCCWLALPQMPRCNRVNTPRKEGGLGAIKIPLLSDLTRSMAMDYGVLKEDEGIAYRGTGAALERGVRTSQKTDVGETAPGEDPVPQFPTLWNGRGTGAALERGVRTSQKTDVGETAPGEDCLILLDRGLPAALAFLSQH</sequence>
<proteinExistence type="inferred from homology"/>
<keyword evidence="5" id="KW-0049">Antioxidant</keyword>
<protein>
    <recommendedName>
        <fullName evidence="3">thioredoxin-dependent peroxiredoxin</fullName>
        <ecNumber evidence="3">1.11.1.24</ecNumber>
    </recommendedName>
</protein>
<evidence type="ECO:0000313" key="11">
    <source>
        <dbReference type="Proteomes" id="UP000031443"/>
    </source>
</evidence>
<dbReference type="PANTHER" id="PTHR10681:SF161">
    <property type="entry name" value="PEROXIREDOXIN-2"/>
    <property type="match status" value="1"/>
</dbReference>
<dbReference type="Proteomes" id="UP000031443">
    <property type="component" value="Unassembled WGS sequence"/>
</dbReference>
<evidence type="ECO:0000256" key="6">
    <source>
        <dbReference type="ARBA" id="ARBA00023002"/>
    </source>
</evidence>
<organism evidence="10 11">
    <name type="scientific">Chelonia mydas</name>
    <name type="common">Green sea-turtle</name>
    <name type="synonym">Chelonia agassizi</name>
    <dbReference type="NCBI Taxonomy" id="8469"/>
    <lineage>
        <taxon>Eukaryota</taxon>
        <taxon>Metazoa</taxon>
        <taxon>Chordata</taxon>
        <taxon>Craniata</taxon>
        <taxon>Vertebrata</taxon>
        <taxon>Euteleostomi</taxon>
        <taxon>Archelosauria</taxon>
        <taxon>Testudinata</taxon>
        <taxon>Testudines</taxon>
        <taxon>Cryptodira</taxon>
        <taxon>Durocryptodira</taxon>
        <taxon>Americhelydia</taxon>
        <taxon>Chelonioidea</taxon>
        <taxon>Cheloniidae</taxon>
        <taxon>Chelonia</taxon>
    </lineage>
</organism>
<dbReference type="GO" id="GO:0005829">
    <property type="term" value="C:cytosol"/>
    <property type="evidence" value="ECO:0007669"/>
    <property type="project" value="TreeGrafter"/>
</dbReference>
<feature type="region of interest" description="Disordered" evidence="9">
    <location>
        <begin position="109"/>
        <end position="134"/>
    </location>
</feature>
<dbReference type="GO" id="GO:0042744">
    <property type="term" value="P:hydrogen peroxide catabolic process"/>
    <property type="evidence" value="ECO:0007669"/>
    <property type="project" value="TreeGrafter"/>
</dbReference>
<comment type="similarity">
    <text evidence="2">Belongs to the peroxiredoxin family. AhpC/Prx1 subfamily.</text>
</comment>
<dbReference type="AlphaFoldDB" id="M7C9E4"/>
<evidence type="ECO:0000256" key="1">
    <source>
        <dbReference type="ARBA" id="ARBA00004496"/>
    </source>
</evidence>
<evidence type="ECO:0000256" key="7">
    <source>
        <dbReference type="ARBA" id="ARBA00023157"/>
    </source>
</evidence>
<evidence type="ECO:0000256" key="3">
    <source>
        <dbReference type="ARBA" id="ARBA00013017"/>
    </source>
</evidence>
<gene>
    <name evidence="10" type="ORF">UY3_05551</name>
</gene>
<dbReference type="STRING" id="8469.M7C9E4"/>
<keyword evidence="11" id="KW-1185">Reference proteome</keyword>
<dbReference type="PANTHER" id="PTHR10681">
    <property type="entry name" value="THIOREDOXIN PEROXIDASE"/>
    <property type="match status" value="1"/>
</dbReference>
<keyword evidence="4" id="KW-0963">Cytoplasm</keyword>
<keyword evidence="6" id="KW-0560">Oxidoreductase</keyword>